<dbReference type="InterPro" id="IPR036565">
    <property type="entry name" value="Mur-like_cat_sf"/>
</dbReference>
<feature type="non-terminal residue" evidence="2">
    <location>
        <position position="129"/>
    </location>
</feature>
<evidence type="ECO:0000259" key="1">
    <source>
        <dbReference type="Pfam" id="PF01225"/>
    </source>
</evidence>
<sequence length="129" mass="14324">MNLRELISEIDVEKIAGNPDLEIEGVAYDSRKIQPDFLFVAISGFKEDGHDFILEAIEKGAKAVIVEKEIQIPFPKIVSVRVPSSRVALAQISNRFYEFPSGQIRVIGITGTNGKTTTAYLIESILKRC</sequence>
<accession>X1GZP5</accession>
<evidence type="ECO:0000313" key="2">
    <source>
        <dbReference type="EMBL" id="GAH50335.1"/>
    </source>
</evidence>
<name>X1GZP5_9ZZZZ</name>
<protein>
    <recommendedName>
        <fullName evidence="1">Mur ligase N-terminal catalytic domain-containing protein</fullName>
    </recommendedName>
</protein>
<dbReference type="GO" id="GO:0005524">
    <property type="term" value="F:ATP binding"/>
    <property type="evidence" value="ECO:0007669"/>
    <property type="project" value="InterPro"/>
</dbReference>
<dbReference type="InterPro" id="IPR000713">
    <property type="entry name" value="Mur_ligase_N"/>
</dbReference>
<dbReference type="AlphaFoldDB" id="X1GZP5"/>
<organism evidence="2">
    <name type="scientific">marine sediment metagenome</name>
    <dbReference type="NCBI Taxonomy" id="412755"/>
    <lineage>
        <taxon>unclassified sequences</taxon>
        <taxon>metagenomes</taxon>
        <taxon>ecological metagenomes</taxon>
    </lineage>
</organism>
<proteinExistence type="predicted"/>
<dbReference type="GO" id="GO:0016881">
    <property type="term" value="F:acid-amino acid ligase activity"/>
    <property type="evidence" value="ECO:0007669"/>
    <property type="project" value="InterPro"/>
</dbReference>
<dbReference type="Gene3D" id="3.40.1390.10">
    <property type="entry name" value="MurE/MurF, N-terminal domain"/>
    <property type="match status" value="1"/>
</dbReference>
<comment type="caution">
    <text evidence="2">The sequence shown here is derived from an EMBL/GenBank/DDBJ whole genome shotgun (WGS) entry which is preliminary data.</text>
</comment>
<gene>
    <name evidence="2" type="ORF">S03H2_39645</name>
</gene>
<dbReference type="Pfam" id="PF01225">
    <property type="entry name" value="Mur_ligase"/>
    <property type="match status" value="1"/>
</dbReference>
<dbReference type="Gene3D" id="3.40.1190.10">
    <property type="entry name" value="Mur-like, catalytic domain"/>
    <property type="match status" value="1"/>
</dbReference>
<dbReference type="InterPro" id="IPR035911">
    <property type="entry name" value="MurE/MurF_N"/>
</dbReference>
<dbReference type="PANTHER" id="PTHR23135:SF4">
    <property type="entry name" value="UDP-N-ACETYLMURAMOYL-L-ALANYL-D-GLUTAMATE--2,6-DIAMINOPIMELATE LIGASE MURE HOMOLOG, CHLOROPLASTIC"/>
    <property type="match status" value="1"/>
</dbReference>
<reference evidence="2" key="1">
    <citation type="journal article" date="2014" name="Front. Microbiol.">
        <title>High frequency of phylogenetically diverse reductive dehalogenase-homologous genes in deep subseafloor sedimentary metagenomes.</title>
        <authorList>
            <person name="Kawai M."/>
            <person name="Futagami T."/>
            <person name="Toyoda A."/>
            <person name="Takaki Y."/>
            <person name="Nishi S."/>
            <person name="Hori S."/>
            <person name="Arai W."/>
            <person name="Tsubouchi T."/>
            <person name="Morono Y."/>
            <person name="Uchiyama I."/>
            <person name="Ito T."/>
            <person name="Fujiyama A."/>
            <person name="Inagaki F."/>
            <person name="Takami H."/>
        </authorList>
    </citation>
    <scope>NUCLEOTIDE SEQUENCE</scope>
    <source>
        <strain evidence="2">Expedition CK06-06</strain>
    </source>
</reference>
<dbReference type="SUPFAM" id="SSF63418">
    <property type="entry name" value="MurE/MurF N-terminal domain"/>
    <property type="match status" value="1"/>
</dbReference>
<feature type="domain" description="Mur ligase N-terminal catalytic" evidence="1">
    <location>
        <begin position="22"/>
        <end position="97"/>
    </location>
</feature>
<dbReference type="EMBL" id="BARU01024531">
    <property type="protein sequence ID" value="GAH50335.1"/>
    <property type="molecule type" value="Genomic_DNA"/>
</dbReference>
<dbReference type="SUPFAM" id="SSF53623">
    <property type="entry name" value="MurD-like peptide ligases, catalytic domain"/>
    <property type="match status" value="1"/>
</dbReference>
<dbReference type="PANTHER" id="PTHR23135">
    <property type="entry name" value="MUR LIGASE FAMILY MEMBER"/>
    <property type="match status" value="1"/>
</dbReference>